<keyword evidence="13" id="KW-1185">Reference proteome</keyword>
<comment type="caution">
    <text evidence="12">The sequence shown here is derived from an EMBL/GenBank/DDBJ whole genome shotgun (WGS) entry which is preliminary data.</text>
</comment>
<dbReference type="PANTHER" id="PTHR23354:SF131">
    <property type="entry name" value="MTOR-ASSOCIATED PROTEIN MEAK7"/>
    <property type="match status" value="1"/>
</dbReference>
<organism evidence="12 13">
    <name type="scientific">Danaus plexippus plexippus</name>
    <dbReference type="NCBI Taxonomy" id="278856"/>
    <lineage>
        <taxon>Eukaryota</taxon>
        <taxon>Metazoa</taxon>
        <taxon>Ecdysozoa</taxon>
        <taxon>Arthropoda</taxon>
        <taxon>Hexapoda</taxon>
        <taxon>Insecta</taxon>
        <taxon>Pterygota</taxon>
        <taxon>Neoptera</taxon>
        <taxon>Endopterygota</taxon>
        <taxon>Lepidoptera</taxon>
        <taxon>Glossata</taxon>
        <taxon>Ditrysia</taxon>
        <taxon>Papilionoidea</taxon>
        <taxon>Nymphalidae</taxon>
        <taxon>Danainae</taxon>
        <taxon>Danaini</taxon>
        <taxon>Danaina</taxon>
        <taxon>Danaus</taxon>
        <taxon>Danaus</taxon>
    </lineage>
</organism>
<evidence type="ECO:0000256" key="10">
    <source>
        <dbReference type="SAM" id="MobiDB-lite"/>
    </source>
</evidence>
<accession>A0A212FEW3</accession>
<keyword evidence="4" id="KW-0963">Cytoplasm</keyword>
<proteinExistence type="predicted"/>
<dbReference type="GO" id="GO:0005634">
    <property type="term" value="C:nucleus"/>
    <property type="evidence" value="ECO:0007669"/>
    <property type="project" value="TreeGrafter"/>
</dbReference>
<sequence>MGNTSKKLAAKCALLTKEEQKYVAATFRAASKNSERIREEDLIKFWGPQIDPRLAQYLTNFLFGCGQQKTATVDFNRFAELYVYNVRGTVEERMMVTYNCLGMDYNEDAELPYQLLKEYCESIVSTYMKIVKSSSTKRASTWLEKGFRASASHVQSLGEAVAATIGDLETAQHHCTATQLSKWLQSNILLKQLAELVYVNLYGINRRGGDESPTPMPPAAPSLLPAVEGLEAMPDYPAFIDLSHVVWINSHLPPQHQHKWRFLFSTNIHGESFSTMTGRIIDQGPSVIIVEDSSGYIFGGFATASWAFGPNFTGTDDSFLFTCVPKMRVYPATNYNDHYQYLNHHTKTLPNGLLMGGQFNFGGIWISAEPFGDGASAESCSTFRGYRRLSKEPTFRLRSLEVWAVGDKPLLDKDGDMKTSQSSSVLTTHKSERNLLEMIGKPQVSDGLRDNFEGLVLEKLGFTCSKRRPSQHVSSQQCNEICIEKVFEIFAGFKKNLRSPNSDQEIQGTRVETGEDERDVSILDTNPEAKAILDMAGRTRHSEGLREQPPL</sequence>
<evidence type="ECO:0000256" key="5">
    <source>
        <dbReference type="ARBA" id="ARBA00023136"/>
    </source>
</evidence>
<dbReference type="KEGG" id="dpl:KGM_216175"/>
<feature type="compositionally biased region" description="Polar residues" evidence="10">
    <location>
        <begin position="498"/>
        <end position="507"/>
    </location>
</feature>
<evidence type="ECO:0000256" key="9">
    <source>
        <dbReference type="ARBA" id="ARBA00042134"/>
    </source>
</evidence>
<dbReference type="Pfam" id="PF07534">
    <property type="entry name" value="TLD"/>
    <property type="match status" value="1"/>
</dbReference>
<feature type="domain" description="TLDc" evidence="11">
    <location>
        <begin position="238"/>
        <end position="406"/>
    </location>
</feature>
<evidence type="ECO:0000256" key="8">
    <source>
        <dbReference type="ARBA" id="ARBA00041780"/>
    </source>
</evidence>
<dbReference type="PROSITE" id="PS51886">
    <property type="entry name" value="TLDC"/>
    <property type="match status" value="1"/>
</dbReference>
<dbReference type="eggNOG" id="ENOG502TCN0">
    <property type="taxonomic scope" value="Eukaryota"/>
</dbReference>
<dbReference type="SMART" id="SM00584">
    <property type="entry name" value="TLDc"/>
    <property type="match status" value="1"/>
</dbReference>
<gene>
    <name evidence="12" type="ORF">KGM_216175</name>
</gene>
<dbReference type="Proteomes" id="UP000007151">
    <property type="component" value="Unassembled WGS sequence"/>
</dbReference>
<dbReference type="EMBL" id="AGBW02008886">
    <property type="protein sequence ID" value="OWR52295.1"/>
    <property type="molecule type" value="Genomic_DNA"/>
</dbReference>
<evidence type="ECO:0000256" key="1">
    <source>
        <dbReference type="ARBA" id="ARBA00004370"/>
    </source>
</evidence>
<evidence type="ECO:0000256" key="4">
    <source>
        <dbReference type="ARBA" id="ARBA00022490"/>
    </source>
</evidence>
<evidence type="ECO:0000256" key="7">
    <source>
        <dbReference type="ARBA" id="ARBA00039594"/>
    </source>
</evidence>
<dbReference type="FunCoup" id="A0A212FEW3">
    <property type="interactions" value="574"/>
</dbReference>
<evidence type="ECO:0000256" key="2">
    <source>
        <dbReference type="ARBA" id="ARBA00004371"/>
    </source>
</evidence>
<dbReference type="PANTHER" id="PTHR23354">
    <property type="entry name" value="NUCLEOLAR PROTEIN 7/ESTROGEN RECEPTOR COACTIVATOR-RELATED"/>
    <property type="match status" value="1"/>
</dbReference>
<dbReference type="InterPro" id="IPR006571">
    <property type="entry name" value="TLDc_dom"/>
</dbReference>
<evidence type="ECO:0000256" key="3">
    <source>
        <dbReference type="ARBA" id="ARBA00004496"/>
    </source>
</evidence>
<dbReference type="AlphaFoldDB" id="A0A212FEW3"/>
<dbReference type="STRING" id="278856.A0A212FEW3"/>
<name>A0A212FEW3_DANPL</name>
<feature type="region of interest" description="Disordered" evidence="10">
    <location>
        <begin position="498"/>
        <end position="525"/>
    </location>
</feature>
<dbReference type="GO" id="GO:0005764">
    <property type="term" value="C:lysosome"/>
    <property type="evidence" value="ECO:0007669"/>
    <property type="project" value="UniProtKB-SubCell"/>
</dbReference>
<dbReference type="GO" id="GO:0006979">
    <property type="term" value="P:response to oxidative stress"/>
    <property type="evidence" value="ECO:0007669"/>
    <property type="project" value="TreeGrafter"/>
</dbReference>
<evidence type="ECO:0000259" key="11">
    <source>
        <dbReference type="PROSITE" id="PS51886"/>
    </source>
</evidence>
<evidence type="ECO:0000256" key="6">
    <source>
        <dbReference type="ARBA" id="ARBA00023228"/>
    </source>
</evidence>
<evidence type="ECO:0000313" key="12">
    <source>
        <dbReference type="EMBL" id="OWR52295.1"/>
    </source>
</evidence>
<comment type="subcellular location">
    <subcellularLocation>
        <location evidence="3">Cytoplasm</location>
    </subcellularLocation>
    <subcellularLocation>
        <location evidence="2">Lysosome</location>
    </subcellularLocation>
    <subcellularLocation>
        <location evidence="1">Membrane</location>
    </subcellularLocation>
</comment>
<reference evidence="12 13" key="1">
    <citation type="journal article" date="2011" name="Cell">
        <title>The monarch butterfly genome yields insights into long-distance migration.</title>
        <authorList>
            <person name="Zhan S."/>
            <person name="Merlin C."/>
            <person name="Boore J.L."/>
            <person name="Reppert S.M."/>
        </authorList>
    </citation>
    <scope>NUCLEOTIDE SEQUENCE [LARGE SCALE GENOMIC DNA]</scope>
    <source>
        <strain evidence="12">F-2</strain>
    </source>
</reference>
<keyword evidence="6" id="KW-0458">Lysosome</keyword>
<dbReference type="InParanoid" id="A0A212FEW3"/>
<dbReference type="GO" id="GO:0016020">
    <property type="term" value="C:membrane"/>
    <property type="evidence" value="ECO:0007669"/>
    <property type="project" value="UniProtKB-SubCell"/>
</dbReference>
<keyword evidence="5" id="KW-0472">Membrane</keyword>
<evidence type="ECO:0000313" key="13">
    <source>
        <dbReference type="Proteomes" id="UP000007151"/>
    </source>
</evidence>
<protein>
    <recommendedName>
        <fullName evidence="7">MTOR-associated protein MEAK7</fullName>
    </recommendedName>
    <alternativeName>
        <fullName evidence="9">TBC/LysM-associated domain-containing protein 1</fullName>
    </alternativeName>
    <alternativeName>
        <fullName evidence="8">TLD domain-containing protein 1</fullName>
    </alternativeName>
</protein>